<keyword evidence="8" id="KW-1185">Reference proteome</keyword>
<dbReference type="OMA" id="HAMIQIA"/>
<dbReference type="Pfam" id="PF01152">
    <property type="entry name" value="Bac_globin"/>
    <property type="match status" value="1"/>
</dbReference>
<organism evidence="7 8">
    <name type="scientific">Pseudocohnilembus persalinus</name>
    <name type="common">Ciliate</name>
    <dbReference type="NCBI Taxonomy" id="266149"/>
    <lineage>
        <taxon>Eukaryota</taxon>
        <taxon>Sar</taxon>
        <taxon>Alveolata</taxon>
        <taxon>Ciliophora</taxon>
        <taxon>Intramacronucleata</taxon>
        <taxon>Oligohymenophorea</taxon>
        <taxon>Scuticociliatia</taxon>
        <taxon>Philasterida</taxon>
        <taxon>Pseudocohnilembidae</taxon>
        <taxon>Pseudocohnilembus</taxon>
    </lineage>
</organism>
<evidence type="ECO:0000256" key="6">
    <source>
        <dbReference type="SAM" id="Coils"/>
    </source>
</evidence>
<protein>
    <submittedName>
        <fullName evidence="7">Globin-like protein</fullName>
    </submittedName>
</protein>
<dbReference type="SUPFAM" id="SSF46458">
    <property type="entry name" value="Globin-like"/>
    <property type="match status" value="3"/>
</dbReference>
<dbReference type="InParanoid" id="A0A0V0QT83"/>
<gene>
    <name evidence="7" type="ORF">PPERSA_04539</name>
</gene>
<sequence>MTLKQLLGGQNKYTGRNIIKIHENMGISDIEFNKAMEYLQNAFLKYNISEDLTKKCMEIIQNTGEKIVEKKIKQKQEELKKQQQQEQLKQQQQKQRSSLLQNKPLIVRLGGVPSIDILTEQFFDRVIDDETLGKYFRNLDLEKQKKQLTVFLVQIFGGEVRYRGKDMKMAHNNLKITEELYNKFVDTLIESMEIMKIPIDYQKEAKKQILTTKSDIVNTLTPTVPIIQQIGGPEILKELYSGVKLEELHKNLKITPDDYTEFCKILIKVMKQMNFTTATIRGIGKIIDTLKPKIAFG</sequence>
<dbReference type="AlphaFoldDB" id="A0A0V0QT83"/>
<accession>A0A0V0QT83</accession>
<dbReference type="CDD" id="cd00454">
    <property type="entry name" value="TrHb1_N"/>
    <property type="match status" value="1"/>
</dbReference>
<dbReference type="InterPro" id="IPR009050">
    <property type="entry name" value="Globin-like_sf"/>
</dbReference>
<dbReference type="GO" id="GO:0019825">
    <property type="term" value="F:oxygen binding"/>
    <property type="evidence" value="ECO:0007669"/>
    <property type="project" value="InterPro"/>
</dbReference>
<dbReference type="EMBL" id="LDAU01000107">
    <property type="protein sequence ID" value="KRX05502.1"/>
    <property type="molecule type" value="Genomic_DNA"/>
</dbReference>
<dbReference type="InterPro" id="IPR012292">
    <property type="entry name" value="Globin/Proto"/>
</dbReference>
<dbReference type="Proteomes" id="UP000054937">
    <property type="component" value="Unassembled WGS sequence"/>
</dbReference>
<dbReference type="GO" id="GO:0020037">
    <property type="term" value="F:heme binding"/>
    <property type="evidence" value="ECO:0007669"/>
    <property type="project" value="InterPro"/>
</dbReference>
<comment type="caution">
    <text evidence="7">The sequence shown here is derived from an EMBL/GenBank/DDBJ whole genome shotgun (WGS) entry which is preliminary data.</text>
</comment>
<feature type="coiled-coil region" evidence="6">
    <location>
        <begin position="65"/>
        <end position="102"/>
    </location>
</feature>
<name>A0A0V0QT83_PSEPJ</name>
<dbReference type="PANTHER" id="PTHR47366">
    <property type="entry name" value="TWO-ON-TWO HEMOGLOBIN-3"/>
    <property type="match status" value="1"/>
</dbReference>
<dbReference type="PANTHER" id="PTHR47366:SF2">
    <property type="entry name" value="CHROMOSOME UNDETERMINED SCAFFOLD_37, WHOLE GENOME SHOTGUN SEQUENCE"/>
    <property type="match status" value="1"/>
</dbReference>
<reference evidence="7 8" key="1">
    <citation type="journal article" date="2015" name="Sci. Rep.">
        <title>Genome of the facultative scuticociliatosis pathogen Pseudocohnilembus persalinus provides insight into its virulence through horizontal gene transfer.</title>
        <authorList>
            <person name="Xiong J."/>
            <person name="Wang G."/>
            <person name="Cheng J."/>
            <person name="Tian M."/>
            <person name="Pan X."/>
            <person name="Warren A."/>
            <person name="Jiang C."/>
            <person name="Yuan D."/>
            <person name="Miao W."/>
        </authorList>
    </citation>
    <scope>NUCLEOTIDE SEQUENCE [LARGE SCALE GENOMIC DNA]</scope>
    <source>
        <strain evidence="7">36N120E</strain>
    </source>
</reference>
<evidence type="ECO:0000313" key="7">
    <source>
        <dbReference type="EMBL" id="KRX05502.1"/>
    </source>
</evidence>
<dbReference type="GO" id="GO:0005344">
    <property type="term" value="F:oxygen carrier activity"/>
    <property type="evidence" value="ECO:0007669"/>
    <property type="project" value="InterPro"/>
</dbReference>
<dbReference type="Gene3D" id="1.10.490.10">
    <property type="entry name" value="Globins"/>
    <property type="match status" value="3"/>
</dbReference>
<evidence type="ECO:0000313" key="8">
    <source>
        <dbReference type="Proteomes" id="UP000054937"/>
    </source>
</evidence>
<dbReference type="GO" id="GO:0046872">
    <property type="term" value="F:metal ion binding"/>
    <property type="evidence" value="ECO:0007669"/>
    <property type="project" value="UniProtKB-KW"/>
</dbReference>
<proteinExistence type="inferred from homology"/>
<keyword evidence="4" id="KW-0408">Iron</keyword>
<keyword evidence="3" id="KW-0479">Metal-binding</keyword>
<keyword evidence="1" id="KW-0813">Transport</keyword>
<evidence type="ECO:0000256" key="4">
    <source>
        <dbReference type="ARBA" id="ARBA00023004"/>
    </source>
</evidence>
<evidence type="ECO:0000256" key="5">
    <source>
        <dbReference type="ARBA" id="ARBA00034496"/>
    </source>
</evidence>
<evidence type="ECO:0000256" key="1">
    <source>
        <dbReference type="ARBA" id="ARBA00022448"/>
    </source>
</evidence>
<keyword evidence="6" id="KW-0175">Coiled coil</keyword>
<dbReference type="OrthoDB" id="283492at2759"/>
<dbReference type="InterPro" id="IPR001486">
    <property type="entry name" value="Hemoglobin_trunc"/>
</dbReference>
<dbReference type="InterPro" id="IPR044203">
    <property type="entry name" value="GlbO/GLB3-like"/>
</dbReference>
<keyword evidence="2" id="KW-0349">Heme</keyword>
<evidence type="ECO:0000256" key="2">
    <source>
        <dbReference type="ARBA" id="ARBA00022617"/>
    </source>
</evidence>
<evidence type="ECO:0000256" key="3">
    <source>
        <dbReference type="ARBA" id="ARBA00022723"/>
    </source>
</evidence>
<comment type="similarity">
    <text evidence="5">Belongs to the truncated hemoglobin family. Group II subfamily.</text>
</comment>